<keyword evidence="1" id="KW-0805">Transcription regulation</keyword>
<feature type="transmembrane region" description="Helical" evidence="4">
    <location>
        <begin position="151"/>
        <end position="169"/>
    </location>
</feature>
<evidence type="ECO:0000256" key="1">
    <source>
        <dbReference type="ARBA" id="ARBA00023015"/>
    </source>
</evidence>
<feature type="transmembrane region" description="Helical" evidence="4">
    <location>
        <begin position="189"/>
        <end position="211"/>
    </location>
</feature>
<dbReference type="SUPFAM" id="SSF46689">
    <property type="entry name" value="Homeodomain-like"/>
    <property type="match status" value="1"/>
</dbReference>
<dbReference type="InterPro" id="IPR018062">
    <property type="entry name" value="HTH_AraC-typ_CS"/>
</dbReference>
<dbReference type="SMART" id="SM00342">
    <property type="entry name" value="HTH_ARAC"/>
    <property type="match status" value="1"/>
</dbReference>
<keyword evidence="4" id="KW-1133">Transmembrane helix</keyword>
<feature type="transmembrane region" description="Helical" evidence="4">
    <location>
        <begin position="65"/>
        <end position="83"/>
    </location>
</feature>
<dbReference type="Pfam" id="PF12833">
    <property type="entry name" value="HTH_18"/>
    <property type="match status" value="1"/>
</dbReference>
<evidence type="ECO:0000256" key="4">
    <source>
        <dbReference type="SAM" id="Phobius"/>
    </source>
</evidence>
<dbReference type="PANTHER" id="PTHR43280">
    <property type="entry name" value="ARAC-FAMILY TRANSCRIPTIONAL REGULATOR"/>
    <property type="match status" value="1"/>
</dbReference>
<feature type="domain" description="HTH araC/xylS-type" evidence="5">
    <location>
        <begin position="272"/>
        <end position="374"/>
    </location>
</feature>
<protein>
    <submittedName>
        <fullName evidence="6">Transcriptional regulator, AraC family</fullName>
    </submittedName>
</protein>
<dbReference type="PROSITE" id="PS01124">
    <property type="entry name" value="HTH_ARAC_FAMILY_2"/>
    <property type="match status" value="1"/>
</dbReference>
<organism evidence="6 7">
    <name type="scientific">Lutibacter flavus</name>
    <dbReference type="NCBI Taxonomy" id="691689"/>
    <lineage>
        <taxon>Bacteria</taxon>
        <taxon>Pseudomonadati</taxon>
        <taxon>Bacteroidota</taxon>
        <taxon>Flavobacteriia</taxon>
        <taxon>Flavobacteriales</taxon>
        <taxon>Flavobacteriaceae</taxon>
        <taxon>Lutibacter</taxon>
    </lineage>
</organism>
<evidence type="ECO:0000256" key="2">
    <source>
        <dbReference type="ARBA" id="ARBA00023125"/>
    </source>
</evidence>
<keyword evidence="7" id="KW-1185">Reference proteome</keyword>
<dbReference type="InterPro" id="IPR018060">
    <property type="entry name" value="HTH_AraC"/>
</dbReference>
<gene>
    <name evidence="6" type="ORF">SAMN04488111_1117</name>
</gene>
<keyword evidence="4" id="KW-0812">Transmembrane</keyword>
<evidence type="ECO:0000313" key="7">
    <source>
        <dbReference type="Proteomes" id="UP000198412"/>
    </source>
</evidence>
<dbReference type="PROSITE" id="PS00041">
    <property type="entry name" value="HTH_ARAC_FAMILY_1"/>
    <property type="match status" value="1"/>
</dbReference>
<feature type="transmembrane region" description="Helical" evidence="4">
    <location>
        <begin position="34"/>
        <end position="53"/>
    </location>
</feature>
<evidence type="ECO:0000256" key="3">
    <source>
        <dbReference type="ARBA" id="ARBA00023163"/>
    </source>
</evidence>
<keyword evidence="2" id="KW-0238">DNA-binding</keyword>
<dbReference type="EMBL" id="FZNX01000001">
    <property type="protein sequence ID" value="SNR38570.1"/>
    <property type="molecule type" value="Genomic_DNA"/>
</dbReference>
<dbReference type="GO" id="GO:0043565">
    <property type="term" value="F:sequence-specific DNA binding"/>
    <property type="evidence" value="ECO:0007669"/>
    <property type="project" value="InterPro"/>
</dbReference>
<dbReference type="Gene3D" id="1.10.10.60">
    <property type="entry name" value="Homeodomain-like"/>
    <property type="match status" value="2"/>
</dbReference>
<evidence type="ECO:0000259" key="5">
    <source>
        <dbReference type="PROSITE" id="PS01124"/>
    </source>
</evidence>
<dbReference type="AlphaFoldDB" id="A0A238VW89"/>
<feature type="transmembrane region" description="Helical" evidence="4">
    <location>
        <begin position="95"/>
        <end position="118"/>
    </location>
</feature>
<dbReference type="PANTHER" id="PTHR43280:SF2">
    <property type="entry name" value="HTH-TYPE TRANSCRIPTIONAL REGULATOR EXSA"/>
    <property type="match status" value="1"/>
</dbReference>
<feature type="transmembrane region" description="Helical" evidence="4">
    <location>
        <begin position="6"/>
        <end position="22"/>
    </location>
</feature>
<dbReference type="OrthoDB" id="1420897at2"/>
<sequence>MIKIIALLSTLFLNLYGSFFLISSSNKKFKNRFYLALFFFNSFVLFVGHFLSFNEYWRAFRYFDFIFLASLLAFYPFYYLYLFSAFNFNIVKSKWIYHFIPSILIAFLMLIATSLSSWENYDIYMNNNLHGTKLTSNSSVILAYLYKGSRAFHLIQILVYNYLAIRYILKAKSQMNNSFSDLDSFQLRFFYIANISFILLMSIPGFYATIIGRTPFNTNELSLLFLCSLFTALYLILAFVGLRQIPVNVNLSVKNRNATLEIHPNDLIQIEKQLLDYFNNDKPWLNPNLNIWDVASKIGTNRSYVSKIINESMGFNFNHFVNYYRVKEAKSILIANPDLSIVEISELSGFGSMNSFIRIFKETENCTPTEFKKNSN</sequence>
<proteinExistence type="predicted"/>
<feature type="transmembrane region" description="Helical" evidence="4">
    <location>
        <begin position="223"/>
        <end position="242"/>
    </location>
</feature>
<name>A0A238VW89_9FLAO</name>
<keyword evidence="4" id="KW-0472">Membrane</keyword>
<reference evidence="7" key="1">
    <citation type="submission" date="2017-06" db="EMBL/GenBank/DDBJ databases">
        <authorList>
            <person name="Varghese N."/>
            <person name="Submissions S."/>
        </authorList>
    </citation>
    <scope>NUCLEOTIDE SEQUENCE [LARGE SCALE GENOMIC DNA]</scope>
    <source>
        <strain evidence="7">DSM 27993</strain>
    </source>
</reference>
<dbReference type="GO" id="GO:0003700">
    <property type="term" value="F:DNA-binding transcription factor activity"/>
    <property type="evidence" value="ECO:0007669"/>
    <property type="project" value="InterPro"/>
</dbReference>
<dbReference type="RefSeq" id="WP_089377401.1">
    <property type="nucleotide sequence ID" value="NZ_FZNX01000001.1"/>
</dbReference>
<dbReference type="Proteomes" id="UP000198412">
    <property type="component" value="Unassembled WGS sequence"/>
</dbReference>
<keyword evidence="3" id="KW-0804">Transcription</keyword>
<accession>A0A238VW89</accession>
<evidence type="ECO:0000313" key="6">
    <source>
        <dbReference type="EMBL" id="SNR38570.1"/>
    </source>
</evidence>
<dbReference type="InterPro" id="IPR009057">
    <property type="entry name" value="Homeodomain-like_sf"/>
</dbReference>